<dbReference type="EMBL" id="CM044706">
    <property type="protein sequence ID" value="KAI5660100.1"/>
    <property type="molecule type" value="Genomic_DNA"/>
</dbReference>
<dbReference type="Proteomes" id="UP001060085">
    <property type="component" value="Linkage Group LG06"/>
</dbReference>
<evidence type="ECO:0000313" key="1">
    <source>
        <dbReference type="EMBL" id="KAI5660100.1"/>
    </source>
</evidence>
<name>A0ACC0AGW9_CATRO</name>
<sequence length="96" mass="11136">MTRKMKYVETTNDGVATQVTNASGNHKGYVQDLVMYMVSDDLSVTPMSMVSSITMMNKFNLSKLDVLEERVVDVVMNDIYIYMLYTYFCEFFILKQ</sequence>
<organism evidence="1 2">
    <name type="scientific">Catharanthus roseus</name>
    <name type="common">Madagascar periwinkle</name>
    <name type="synonym">Vinca rosea</name>
    <dbReference type="NCBI Taxonomy" id="4058"/>
    <lineage>
        <taxon>Eukaryota</taxon>
        <taxon>Viridiplantae</taxon>
        <taxon>Streptophyta</taxon>
        <taxon>Embryophyta</taxon>
        <taxon>Tracheophyta</taxon>
        <taxon>Spermatophyta</taxon>
        <taxon>Magnoliopsida</taxon>
        <taxon>eudicotyledons</taxon>
        <taxon>Gunneridae</taxon>
        <taxon>Pentapetalae</taxon>
        <taxon>asterids</taxon>
        <taxon>lamiids</taxon>
        <taxon>Gentianales</taxon>
        <taxon>Apocynaceae</taxon>
        <taxon>Rauvolfioideae</taxon>
        <taxon>Vinceae</taxon>
        <taxon>Catharanthinae</taxon>
        <taxon>Catharanthus</taxon>
    </lineage>
</organism>
<evidence type="ECO:0000313" key="2">
    <source>
        <dbReference type="Proteomes" id="UP001060085"/>
    </source>
</evidence>
<keyword evidence="2" id="KW-1185">Reference proteome</keyword>
<protein>
    <submittedName>
        <fullName evidence="1">Uncharacterized protein</fullName>
    </submittedName>
</protein>
<proteinExistence type="predicted"/>
<gene>
    <name evidence="1" type="ORF">M9H77_28893</name>
</gene>
<comment type="caution">
    <text evidence="1">The sequence shown here is derived from an EMBL/GenBank/DDBJ whole genome shotgun (WGS) entry which is preliminary data.</text>
</comment>
<accession>A0ACC0AGW9</accession>
<reference evidence="2" key="1">
    <citation type="journal article" date="2023" name="Nat. Plants">
        <title>Single-cell RNA sequencing provides a high-resolution roadmap for understanding the multicellular compartmentation of specialized metabolism.</title>
        <authorList>
            <person name="Sun S."/>
            <person name="Shen X."/>
            <person name="Li Y."/>
            <person name="Li Y."/>
            <person name="Wang S."/>
            <person name="Li R."/>
            <person name="Zhang H."/>
            <person name="Shen G."/>
            <person name="Guo B."/>
            <person name="Wei J."/>
            <person name="Xu J."/>
            <person name="St-Pierre B."/>
            <person name="Chen S."/>
            <person name="Sun C."/>
        </authorList>
    </citation>
    <scope>NUCLEOTIDE SEQUENCE [LARGE SCALE GENOMIC DNA]</scope>
</reference>